<accession>A0A226DR66</accession>
<evidence type="ECO:0000256" key="4">
    <source>
        <dbReference type="ARBA" id="ARBA00023018"/>
    </source>
</evidence>
<protein>
    <submittedName>
        <fullName evidence="13">Acetylcholine receptor subunit beta-like 1</fullName>
    </submittedName>
</protein>
<evidence type="ECO:0000256" key="1">
    <source>
        <dbReference type="ARBA" id="ARBA00022448"/>
    </source>
</evidence>
<dbReference type="GO" id="GO:0004888">
    <property type="term" value="F:transmembrane signaling receptor activity"/>
    <property type="evidence" value="ECO:0007669"/>
    <property type="project" value="InterPro"/>
</dbReference>
<organism evidence="13 14">
    <name type="scientific">Folsomia candida</name>
    <name type="common">Springtail</name>
    <dbReference type="NCBI Taxonomy" id="158441"/>
    <lineage>
        <taxon>Eukaryota</taxon>
        <taxon>Metazoa</taxon>
        <taxon>Ecdysozoa</taxon>
        <taxon>Arthropoda</taxon>
        <taxon>Hexapoda</taxon>
        <taxon>Collembola</taxon>
        <taxon>Entomobryomorpha</taxon>
        <taxon>Isotomoidea</taxon>
        <taxon>Isotomidae</taxon>
        <taxon>Proisotominae</taxon>
        <taxon>Folsomia</taxon>
    </lineage>
</organism>
<keyword evidence="6" id="KW-0472">Membrane</keyword>
<dbReference type="GO" id="GO:0045211">
    <property type="term" value="C:postsynaptic membrane"/>
    <property type="evidence" value="ECO:0007669"/>
    <property type="project" value="InterPro"/>
</dbReference>
<evidence type="ECO:0000256" key="9">
    <source>
        <dbReference type="ARBA" id="ARBA00023303"/>
    </source>
</evidence>
<keyword evidence="1" id="KW-0813">Transport</keyword>
<evidence type="ECO:0000313" key="14">
    <source>
        <dbReference type="Proteomes" id="UP000198287"/>
    </source>
</evidence>
<keyword evidence="5" id="KW-0406">Ion transport</keyword>
<name>A0A226DR66_FOLCA</name>
<dbReference type="InterPro" id="IPR006202">
    <property type="entry name" value="Neur_chan_lig-bd"/>
</dbReference>
<sequence>MKIFLCVVTLTIFAACSKADEVPPKFKTREDAGVVVRGKLFDKLFATYIKENYAENTTVQDADKDVMNTNVWMKMVNSSLRFGSTNRLTWDESEFAINVLRVPAEKVWLPDITLYNGVKPSMDCAPMNVLVYPNGEVLWVPPCRLQSYCNLTLNLGPYEEQICTLKFGSWTFDGFTMGLELSNNKTLVDMKNFHNLNYKVTKNTAVREERTYDCCVEPYFNILYTLGFQRKAEVGRICEEH</sequence>
<proteinExistence type="predicted"/>
<dbReference type="Gene3D" id="2.70.170.10">
    <property type="entry name" value="Neurotransmitter-gated ion-channel ligand-binding domain"/>
    <property type="match status" value="1"/>
</dbReference>
<evidence type="ECO:0000313" key="13">
    <source>
        <dbReference type="EMBL" id="OXA48012.1"/>
    </source>
</evidence>
<dbReference type="PANTHER" id="PTHR18945">
    <property type="entry name" value="NEUROTRANSMITTER GATED ION CHANNEL"/>
    <property type="match status" value="1"/>
</dbReference>
<dbReference type="EMBL" id="LNIX01000012">
    <property type="protein sequence ID" value="OXA48012.1"/>
    <property type="molecule type" value="Genomic_DNA"/>
</dbReference>
<keyword evidence="4" id="KW-0770">Synapse</keyword>
<dbReference type="Proteomes" id="UP000198287">
    <property type="component" value="Unassembled WGS sequence"/>
</dbReference>
<dbReference type="PROSITE" id="PS51257">
    <property type="entry name" value="PROKAR_LIPOPROTEIN"/>
    <property type="match status" value="1"/>
</dbReference>
<dbReference type="STRING" id="158441.A0A226DR66"/>
<dbReference type="OMA" id="EDHEGIN"/>
<evidence type="ECO:0000256" key="8">
    <source>
        <dbReference type="ARBA" id="ARBA00023286"/>
    </source>
</evidence>
<dbReference type="AlphaFoldDB" id="A0A226DR66"/>
<evidence type="ECO:0000259" key="12">
    <source>
        <dbReference type="Pfam" id="PF02931"/>
    </source>
</evidence>
<comment type="caution">
    <text evidence="13">The sequence shown here is derived from an EMBL/GenBank/DDBJ whole genome shotgun (WGS) entry which is preliminary data.</text>
</comment>
<keyword evidence="9" id="KW-0407">Ion channel</keyword>
<keyword evidence="11" id="KW-0732">Signal</keyword>
<dbReference type="SUPFAM" id="SSF63712">
    <property type="entry name" value="Nicotinic receptor ligand binding domain-like"/>
    <property type="match status" value="1"/>
</dbReference>
<keyword evidence="8" id="KW-1071">Ligand-gated ion channel</keyword>
<keyword evidence="7 13" id="KW-0675">Receptor</keyword>
<feature type="domain" description="Neurotransmitter-gated ion-channel ligand-binding" evidence="12">
    <location>
        <begin position="63"/>
        <end position="231"/>
    </location>
</feature>
<evidence type="ECO:0000256" key="3">
    <source>
        <dbReference type="ARBA" id="ARBA00022692"/>
    </source>
</evidence>
<gene>
    <name evidence="13" type="ORF">Fcan01_17451</name>
</gene>
<reference evidence="13 14" key="1">
    <citation type="submission" date="2015-12" db="EMBL/GenBank/DDBJ databases">
        <title>The genome of Folsomia candida.</title>
        <authorList>
            <person name="Faddeeva A."/>
            <person name="Derks M.F."/>
            <person name="Anvar Y."/>
            <person name="Smit S."/>
            <person name="Van Straalen N."/>
            <person name="Roelofs D."/>
        </authorList>
    </citation>
    <scope>NUCLEOTIDE SEQUENCE [LARGE SCALE GENOMIC DNA]</scope>
    <source>
        <strain evidence="13 14">VU population</strain>
        <tissue evidence="13">Whole body</tissue>
    </source>
</reference>
<keyword evidence="3" id="KW-0812">Transmembrane</keyword>
<evidence type="ECO:0000256" key="11">
    <source>
        <dbReference type="SAM" id="SignalP"/>
    </source>
</evidence>
<dbReference type="OrthoDB" id="5975154at2759"/>
<keyword evidence="2" id="KW-1003">Cell membrane</keyword>
<feature type="chain" id="PRO_5013166704" evidence="11">
    <location>
        <begin position="20"/>
        <end position="241"/>
    </location>
</feature>
<evidence type="ECO:0000256" key="2">
    <source>
        <dbReference type="ARBA" id="ARBA00022475"/>
    </source>
</evidence>
<dbReference type="PRINTS" id="PR00254">
    <property type="entry name" value="NICOTINICR"/>
</dbReference>
<dbReference type="Pfam" id="PF02931">
    <property type="entry name" value="Neur_chan_LBD"/>
    <property type="match status" value="1"/>
</dbReference>
<dbReference type="InterPro" id="IPR006201">
    <property type="entry name" value="Neur_channel"/>
</dbReference>
<feature type="signal peptide" evidence="11">
    <location>
        <begin position="1"/>
        <end position="19"/>
    </location>
</feature>
<dbReference type="InterPro" id="IPR002394">
    <property type="entry name" value="Nicotinic_acetylcholine_rcpt"/>
</dbReference>
<evidence type="ECO:0000256" key="7">
    <source>
        <dbReference type="ARBA" id="ARBA00023170"/>
    </source>
</evidence>
<evidence type="ECO:0000256" key="10">
    <source>
        <dbReference type="ARBA" id="ARBA00034099"/>
    </source>
</evidence>
<evidence type="ECO:0000256" key="5">
    <source>
        <dbReference type="ARBA" id="ARBA00023065"/>
    </source>
</evidence>
<comment type="subcellular location">
    <subcellularLocation>
        <location evidence="10">Synaptic cell membrane</location>
        <topology evidence="10">Multi-pass membrane protein</topology>
    </subcellularLocation>
</comment>
<dbReference type="InterPro" id="IPR036734">
    <property type="entry name" value="Neur_chan_lig-bd_sf"/>
</dbReference>
<evidence type="ECO:0000256" key="6">
    <source>
        <dbReference type="ARBA" id="ARBA00023136"/>
    </source>
</evidence>
<keyword evidence="14" id="KW-1185">Reference proteome</keyword>
<dbReference type="GO" id="GO:0022848">
    <property type="term" value="F:acetylcholine-gated monoatomic cation-selective channel activity"/>
    <property type="evidence" value="ECO:0007669"/>
    <property type="project" value="InterPro"/>
</dbReference>